<name>A0A482X4H7_LAOST</name>
<comment type="caution">
    <text evidence="2">The sequence shown here is derived from an EMBL/GenBank/DDBJ whole genome shotgun (WGS) entry which is preliminary data.</text>
</comment>
<gene>
    <name evidence="2" type="ORF">LSTR_LSTR016779</name>
</gene>
<dbReference type="Pfam" id="PF04212">
    <property type="entry name" value="MIT"/>
    <property type="match status" value="1"/>
</dbReference>
<dbReference type="Proteomes" id="UP000291343">
    <property type="component" value="Unassembled WGS sequence"/>
</dbReference>
<dbReference type="InParanoid" id="A0A482X4H7"/>
<dbReference type="SUPFAM" id="SSF116846">
    <property type="entry name" value="MIT domain"/>
    <property type="match status" value="1"/>
</dbReference>
<dbReference type="AlphaFoldDB" id="A0A482X4H7"/>
<dbReference type="InterPro" id="IPR036181">
    <property type="entry name" value="MIT_dom_sf"/>
</dbReference>
<feature type="domain" description="MIT" evidence="1">
    <location>
        <begin position="2"/>
        <end position="64"/>
    </location>
</feature>
<dbReference type="InterPro" id="IPR007330">
    <property type="entry name" value="MIT_dom"/>
</dbReference>
<evidence type="ECO:0000313" key="2">
    <source>
        <dbReference type="EMBL" id="RZF40684.1"/>
    </source>
</evidence>
<reference evidence="2 3" key="1">
    <citation type="journal article" date="2017" name="Gigascience">
        <title>Genome sequence of the small brown planthopper, Laodelphax striatellus.</title>
        <authorList>
            <person name="Zhu J."/>
            <person name="Jiang F."/>
            <person name="Wang X."/>
            <person name="Yang P."/>
            <person name="Bao Y."/>
            <person name="Zhao W."/>
            <person name="Wang W."/>
            <person name="Lu H."/>
            <person name="Wang Q."/>
            <person name="Cui N."/>
            <person name="Li J."/>
            <person name="Chen X."/>
            <person name="Luo L."/>
            <person name="Yu J."/>
            <person name="Kang L."/>
            <person name="Cui F."/>
        </authorList>
    </citation>
    <scope>NUCLEOTIDE SEQUENCE [LARGE SCALE GENOMIC DNA]</scope>
    <source>
        <strain evidence="2">Lst14</strain>
    </source>
</reference>
<sequence>MEDAVEAANKAVNFDRVGQKEAASYFYLEACRLLELASSAERDESKRTDMLAKAQQYRERAGQIDILNLYIC</sequence>
<evidence type="ECO:0000313" key="3">
    <source>
        <dbReference type="Proteomes" id="UP000291343"/>
    </source>
</evidence>
<proteinExistence type="predicted"/>
<dbReference type="SMR" id="A0A482X4H7"/>
<keyword evidence="3" id="KW-1185">Reference proteome</keyword>
<dbReference type="Gene3D" id="1.20.58.80">
    <property type="entry name" value="Phosphotransferase system, lactose/cellobiose-type IIA subunit"/>
    <property type="match status" value="1"/>
</dbReference>
<protein>
    <recommendedName>
        <fullName evidence="1">MIT domain-containing protein</fullName>
    </recommendedName>
</protein>
<organism evidence="2 3">
    <name type="scientific">Laodelphax striatellus</name>
    <name type="common">Small brown planthopper</name>
    <name type="synonym">Delphax striatella</name>
    <dbReference type="NCBI Taxonomy" id="195883"/>
    <lineage>
        <taxon>Eukaryota</taxon>
        <taxon>Metazoa</taxon>
        <taxon>Ecdysozoa</taxon>
        <taxon>Arthropoda</taxon>
        <taxon>Hexapoda</taxon>
        <taxon>Insecta</taxon>
        <taxon>Pterygota</taxon>
        <taxon>Neoptera</taxon>
        <taxon>Paraneoptera</taxon>
        <taxon>Hemiptera</taxon>
        <taxon>Auchenorrhyncha</taxon>
        <taxon>Fulgoroidea</taxon>
        <taxon>Delphacidae</taxon>
        <taxon>Criomorphinae</taxon>
        <taxon>Laodelphax</taxon>
    </lineage>
</organism>
<accession>A0A482X4H7</accession>
<dbReference type="OrthoDB" id="167576at2759"/>
<dbReference type="EMBL" id="QKKF02017910">
    <property type="protein sequence ID" value="RZF40684.1"/>
    <property type="molecule type" value="Genomic_DNA"/>
</dbReference>
<evidence type="ECO:0000259" key="1">
    <source>
        <dbReference type="Pfam" id="PF04212"/>
    </source>
</evidence>